<dbReference type="InterPro" id="IPR050168">
    <property type="entry name" value="AAA_ATPase_domain"/>
</dbReference>
<dbReference type="PANTHER" id="PTHR23077">
    <property type="entry name" value="AAA-FAMILY ATPASE"/>
    <property type="match status" value="1"/>
</dbReference>
<dbReference type="PANTHER" id="PTHR23077:SF171">
    <property type="entry name" value="NUCLEAR VALOSIN-CONTAINING PROTEIN-LIKE"/>
    <property type="match status" value="1"/>
</dbReference>
<evidence type="ECO:0000256" key="3">
    <source>
        <dbReference type="SAM" id="MobiDB-lite"/>
    </source>
</evidence>
<proteinExistence type="predicted"/>
<sequence length="123" mass="13507">MVLGATNRPELIDPALLRPGRLERLVFVEPPDTAARYDILRTAASRSRLPPTSTSTRWPASSTATAPPTASPCCGRPRWPRCGAPSTPRTSPPPTSPPRVKQCGRRWIRFSLSHCAPSRPRRS</sequence>
<feature type="domain" description="ATPase AAA-type core" evidence="4">
    <location>
        <begin position="1"/>
        <end position="29"/>
    </location>
</feature>
<evidence type="ECO:0000256" key="1">
    <source>
        <dbReference type="ARBA" id="ARBA00022741"/>
    </source>
</evidence>
<evidence type="ECO:0000256" key="2">
    <source>
        <dbReference type="ARBA" id="ARBA00022840"/>
    </source>
</evidence>
<dbReference type="Gene3D" id="1.10.8.60">
    <property type="match status" value="1"/>
</dbReference>
<dbReference type="Gene3D" id="3.40.50.300">
    <property type="entry name" value="P-loop containing nucleotide triphosphate hydrolases"/>
    <property type="match status" value="1"/>
</dbReference>
<reference evidence="5" key="1">
    <citation type="submission" date="2014-01" db="EMBL/GenBank/DDBJ databases">
        <authorList>
            <person name="Brown-Elliot B."/>
            <person name="Wallace R."/>
            <person name="Lenaerts A."/>
            <person name="Ordway D."/>
            <person name="DeGroote M.A."/>
            <person name="Parker T."/>
            <person name="Sizemore C."/>
            <person name="Tallon L.J."/>
            <person name="Sadzewicz L.K."/>
            <person name="Sengamalay N."/>
            <person name="Fraser C.M."/>
            <person name="Hine E."/>
            <person name="Shefchek K.A."/>
            <person name="Das S.P."/>
            <person name="Tettelin H."/>
        </authorList>
    </citation>
    <scope>NUCLEOTIDE SEQUENCE [LARGE SCALE GENOMIC DNA]</scope>
    <source>
        <strain evidence="5">4042</strain>
    </source>
</reference>
<dbReference type="GO" id="GO:0005524">
    <property type="term" value="F:ATP binding"/>
    <property type="evidence" value="ECO:0007669"/>
    <property type="project" value="UniProtKB-KW"/>
</dbReference>
<dbReference type="AlphaFoldDB" id="X8DK50"/>
<evidence type="ECO:0000313" key="5">
    <source>
        <dbReference type="EMBL" id="EUA68759.1"/>
    </source>
</evidence>
<feature type="compositionally biased region" description="Low complexity" evidence="3">
    <location>
        <begin position="45"/>
        <end position="72"/>
    </location>
</feature>
<dbReference type="Pfam" id="PF00004">
    <property type="entry name" value="AAA"/>
    <property type="match status" value="1"/>
</dbReference>
<accession>X8DK50</accession>
<name>X8DK50_MYCXE</name>
<dbReference type="InterPro" id="IPR027417">
    <property type="entry name" value="P-loop_NTPase"/>
</dbReference>
<comment type="caution">
    <text evidence="5">The sequence shown here is derived from an EMBL/GenBank/DDBJ whole genome shotgun (WGS) entry which is preliminary data.</text>
</comment>
<dbReference type="SUPFAM" id="SSF52540">
    <property type="entry name" value="P-loop containing nucleoside triphosphate hydrolases"/>
    <property type="match status" value="1"/>
</dbReference>
<gene>
    <name evidence="5" type="ORF">I553_1947</name>
</gene>
<keyword evidence="2" id="KW-0067">ATP-binding</keyword>
<dbReference type="InterPro" id="IPR003959">
    <property type="entry name" value="ATPase_AAA_core"/>
</dbReference>
<keyword evidence="1" id="KW-0547">Nucleotide-binding</keyword>
<dbReference type="GO" id="GO:0016887">
    <property type="term" value="F:ATP hydrolysis activity"/>
    <property type="evidence" value="ECO:0007669"/>
    <property type="project" value="InterPro"/>
</dbReference>
<organism evidence="5">
    <name type="scientific">Mycobacterium xenopi 4042</name>
    <dbReference type="NCBI Taxonomy" id="1299334"/>
    <lineage>
        <taxon>Bacteria</taxon>
        <taxon>Bacillati</taxon>
        <taxon>Actinomycetota</taxon>
        <taxon>Actinomycetes</taxon>
        <taxon>Mycobacteriales</taxon>
        <taxon>Mycobacteriaceae</taxon>
        <taxon>Mycobacterium</taxon>
    </lineage>
</organism>
<evidence type="ECO:0000259" key="4">
    <source>
        <dbReference type="Pfam" id="PF00004"/>
    </source>
</evidence>
<feature type="region of interest" description="Disordered" evidence="3">
    <location>
        <begin position="44"/>
        <end position="104"/>
    </location>
</feature>
<protein>
    <submittedName>
        <fullName evidence="5">ATPase associated with various cellular activities family protein</fullName>
    </submittedName>
</protein>
<dbReference type="EMBL" id="JAOB01000013">
    <property type="protein sequence ID" value="EUA68759.1"/>
    <property type="molecule type" value="Genomic_DNA"/>
</dbReference>
<dbReference type="PATRIC" id="fig|1299334.3.peg.1439"/>